<dbReference type="Proteomes" id="UP000827976">
    <property type="component" value="Chromosome 15"/>
</dbReference>
<evidence type="ECO:0000313" key="2">
    <source>
        <dbReference type="Proteomes" id="UP000827976"/>
    </source>
</evidence>
<accession>A0ACB7ULJ2</accession>
<evidence type="ECO:0000313" key="1">
    <source>
        <dbReference type="EMBL" id="KAH7661356.1"/>
    </source>
</evidence>
<proteinExistence type="predicted"/>
<gene>
    <name evidence="1" type="ORF">IHE45_15G057400</name>
</gene>
<sequence>MEVQNDHQSVELLQGQGAEEVRVEIQDGHQSDSVSDDSDIPWIEGVTKRLNEYREKKRGRWFCTIFMVPEDVRRCDMNAYDPSIVTIGPYHYPKLKERITLQAMQDHKWDCIWRLVSRRTKRSCEAATDLLSTCLKAMKCIDADVRECYSEDLGMTPHELALIMLLDGCFIIHVLLNFNGDLLKDMYNRVMLGINNDDNKDDQQEEDIAAGHKEDMVEFDLEEIDIDMQVTRGRKVWDTMLLDLVKVENQIPFFIIKTLFDKLKTSGDEDINLVEIADKLLRSLLPSYGSFSTFRPPLPEIDEVDHLLELFHSTLVPSTDCLDTDSSNLEKQKKDVEWIPSVTELQLAGVKFVEKKNAGSVLDISFKNDTIEIPQVRLHGATITLFRNLIVFEQCDYLDTEDNYVTAYASFMDYMINTSKDVELFELKGIFNNQLGTPDHAATFINQLCHHTQDRGNNYLQGSMRGIKNYHANRLHKWWAGFRHDYFKNPWTIASLLAAFILLLLTVEQSFFAAYSYFRPPS</sequence>
<name>A0ACB7ULJ2_DIOAL</name>
<keyword evidence="2" id="KW-1185">Reference proteome</keyword>
<dbReference type="EMBL" id="CM037025">
    <property type="protein sequence ID" value="KAH7661356.1"/>
    <property type="molecule type" value="Genomic_DNA"/>
</dbReference>
<comment type="caution">
    <text evidence="1">The sequence shown here is derived from an EMBL/GenBank/DDBJ whole genome shotgun (WGS) entry which is preliminary data.</text>
</comment>
<protein>
    <submittedName>
        <fullName evidence="1">Uncharacterized protein</fullName>
    </submittedName>
</protein>
<reference evidence="2" key="1">
    <citation type="journal article" date="2022" name="Nat. Commun.">
        <title>Chromosome evolution and the genetic basis of agronomically important traits in greater yam.</title>
        <authorList>
            <person name="Bredeson J.V."/>
            <person name="Lyons J.B."/>
            <person name="Oniyinde I.O."/>
            <person name="Okereke N.R."/>
            <person name="Kolade O."/>
            <person name="Nnabue I."/>
            <person name="Nwadili C.O."/>
            <person name="Hribova E."/>
            <person name="Parker M."/>
            <person name="Nwogha J."/>
            <person name="Shu S."/>
            <person name="Carlson J."/>
            <person name="Kariba R."/>
            <person name="Muthemba S."/>
            <person name="Knop K."/>
            <person name="Barton G.J."/>
            <person name="Sherwood A.V."/>
            <person name="Lopez-Montes A."/>
            <person name="Asiedu R."/>
            <person name="Jamnadass R."/>
            <person name="Muchugi A."/>
            <person name="Goodstein D."/>
            <person name="Egesi C.N."/>
            <person name="Featherston J."/>
            <person name="Asfaw A."/>
            <person name="Simpson G.G."/>
            <person name="Dolezel J."/>
            <person name="Hendre P.S."/>
            <person name="Van Deynze A."/>
            <person name="Kumar P.L."/>
            <person name="Obidiegwu J.E."/>
            <person name="Bhattacharjee R."/>
            <person name="Rokhsar D.S."/>
        </authorList>
    </citation>
    <scope>NUCLEOTIDE SEQUENCE [LARGE SCALE GENOMIC DNA]</scope>
    <source>
        <strain evidence="2">cv. TDa95/00328</strain>
    </source>
</reference>
<organism evidence="1 2">
    <name type="scientific">Dioscorea alata</name>
    <name type="common">Purple yam</name>
    <dbReference type="NCBI Taxonomy" id="55571"/>
    <lineage>
        <taxon>Eukaryota</taxon>
        <taxon>Viridiplantae</taxon>
        <taxon>Streptophyta</taxon>
        <taxon>Embryophyta</taxon>
        <taxon>Tracheophyta</taxon>
        <taxon>Spermatophyta</taxon>
        <taxon>Magnoliopsida</taxon>
        <taxon>Liliopsida</taxon>
        <taxon>Dioscoreales</taxon>
        <taxon>Dioscoreaceae</taxon>
        <taxon>Dioscorea</taxon>
    </lineage>
</organism>